<dbReference type="InterPro" id="IPR013651">
    <property type="entry name" value="ATP-grasp_RimK-type"/>
</dbReference>
<dbReference type="PANTHER" id="PTHR21621:SF0">
    <property type="entry name" value="BETA-CITRYLGLUTAMATE SYNTHASE B-RELATED"/>
    <property type="match status" value="1"/>
</dbReference>
<evidence type="ECO:0000259" key="2">
    <source>
        <dbReference type="PROSITE" id="PS50975"/>
    </source>
</evidence>
<evidence type="ECO:0000313" key="3">
    <source>
        <dbReference type="EMBL" id="RGV30166.1"/>
    </source>
</evidence>
<dbReference type="InterPro" id="IPR011761">
    <property type="entry name" value="ATP-grasp"/>
</dbReference>
<evidence type="ECO:0000256" key="1">
    <source>
        <dbReference type="PROSITE-ProRule" id="PRU00409"/>
    </source>
</evidence>
<comment type="caution">
    <text evidence="3">The sequence shown here is derived from an EMBL/GenBank/DDBJ whole genome shotgun (WGS) entry which is preliminary data.</text>
</comment>
<sequence>MKIGIHHRPGSFSDTWIKYCQEHGIPYQLVDAYRYDIIDQLKGCNVFMWHFAHHDYRDMLMARPLLNAVEKRGIRVFPDYETSWHFDDKIGEQYLLEAIGAPVVPGYVFYTLREALEWIDKSSFPKVFKLRGGAGAANVRLVKSRSEARRLARVAFGRGFSQFDRWGYLKDRYQKWKDGKIDWFHLLKSCGRLAVPTEYARMHGREKGYVYFQEFIPDNAFDIRIIVCGKRAFGIKRLVRENDFRASGSGHILYAREEIDERCVRIAFDVNRKVRAQSLALDFVFDTGNHPLVVELSYGYALAGYKDKCPGFWDENLEWHDGFFDPQKWQIEDLIKILE</sequence>
<dbReference type="RefSeq" id="WP_118107130.1">
    <property type="nucleotide sequence ID" value="NZ_QRYW01000003.1"/>
</dbReference>
<dbReference type="AlphaFoldDB" id="A0A412WSH8"/>
<organism evidence="3 4">
    <name type="scientific">Odoribacter splanchnicus</name>
    <dbReference type="NCBI Taxonomy" id="28118"/>
    <lineage>
        <taxon>Bacteria</taxon>
        <taxon>Pseudomonadati</taxon>
        <taxon>Bacteroidota</taxon>
        <taxon>Bacteroidia</taxon>
        <taxon>Bacteroidales</taxon>
        <taxon>Odoribacteraceae</taxon>
        <taxon>Odoribacter</taxon>
    </lineage>
</organism>
<keyword evidence="1" id="KW-0547">Nucleotide-binding</keyword>
<dbReference type="GO" id="GO:0005524">
    <property type="term" value="F:ATP binding"/>
    <property type="evidence" value="ECO:0007669"/>
    <property type="project" value="UniProtKB-UniRule"/>
</dbReference>
<dbReference type="Pfam" id="PF08443">
    <property type="entry name" value="RimK"/>
    <property type="match status" value="1"/>
</dbReference>
<dbReference type="GO" id="GO:0046872">
    <property type="term" value="F:metal ion binding"/>
    <property type="evidence" value="ECO:0007669"/>
    <property type="project" value="InterPro"/>
</dbReference>
<accession>A0A412WSH8</accession>
<dbReference type="GO" id="GO:0005737">
    <property type="term" value="C:cytoplasm"/>
    <property type="evidence" value="ECO:0007669"/>
    <property type="project" value="TreeGrafter"/>
</dbReference>
<gene>
    <name evidence="3" type="ORF">DWW24_01805</name>
</gene>
<dbReference type="Gene3D" id="3.30.470.20">
    <property type="entry name" value="ATP-grasp fold, B domain"/>
    <property type="match status" value="2"/>
</dbReference>
<feature type="domain" description="ATP-grasp" evidence="2">
    <location>
        <begin position="93"/>
        <end position="147"/>
    </location>
</feature>
<dbReference type="PROSITE" id="PS50975">
    <property type="entry name" value="ATP_GRASP"/>
    <property type="match status" value="1"/>
</dbReference>
<evidence type="ECO:0000313" key="4">
    <source>
        <dbReference type="Proteomes" id="UP000283426"/>
    </source>
</evidence>
<dbReference type="GO" id="GO:0016879">
    <property type="term" value="F:ligase activity, forming carbon-nitrogen bonds"/>
    <property type="evidence" value="ECO:0007669"/>
    <property type="project" value="TreeGrafter"/>
</dbReference>
<dbReference type="Proteomes" id="UP000283426">
    <property type="component" value="Unassembled WGS sequence"/>
</dbReference>
<dbReference type="PANTHER" id="PTHR21621">
    <property type="entry name" value="RIBOSOMAL PROTEIN S6 MODIFICATION PROTEIN"/>
    <property type="match status" value="1"/>
</dbReference>
<reference evidence="3 4" key="1">
    <citation type="submission" date="2018-08" db="EMBL/GenBank/DDBJ databases">
        <title>A genome reference for cultivated species of the human gut microbiota.</title>
        <authorList>
            <person name="Zou Y."/>
            <person name="Xue W."/>
            <person name="Luo G."/>
        </authorList>
    </citation>
    <scope>NUCLEOTIDE SEQUENCE [LARGE SCALE GENOMIC DNA]</scope>
    <source>
        <strain evidence="3 4">AF14-6AC</strain>
    </source>
</reference>
<name>A0A412WSH8_9BACT</name>
<keyword evidence="1" id="KW-0067">ATP-binding</keyword>
<dbReference type="SUPFAM" id="SSF56059">
    <property type="entry name" value="Glutathione synthetase ATP-binding domain-like"/>
    <property type="match status" value="1"/>
</dbReference>
<dbReference type="EMBL" id="QRYW01000003">
    <property type="protein sequence ID" value="RGV30166.1"/>
    <property type="molecule type" value="Genomic_DNA"/>
</dbReference>
<proteinExistence type="predicted"/>
<protein>
    <recommendedName>
        <fullName evidence="2">ATP-grasp domain-containing protein</fullName>
    </recommendedName>
</protein>